<proteinExistence type="predicted"/>
<reference evidence="3 4" key="1">
    <citation type="submission" date="2018-08" db="EMBL/GenBank/DDBJ databases">
        <title>Chryseobacterium nematophagum: a novel matrix digesting pathogen of nematodes.</title>
        <authorList>
            <person name="Page A."/>
            <person name="Roberts M."/>
            <person name="Felix M.-A."/>
            <person name="Weir W."/>
        </authorList>
    </citation>
    <scope>NUCLEOTIDE SEQUENCE [LARGE SCALE GENOMIC DNA]</scope>
    <source>
        <strain evidence="3 4">JUb275</strain>
    </source>
</reference>
<evidence type="ECO:0000259" key="2">
    <source>
        <dbReference type="Pfam" id="PF12508"/>
    </source>
</evidence>
<evidence type="ECO:0000313" key="3">
    <source>
        <dbReference type="EMBL" id="RMZ61293.1"/>
    </source>
</evidence>
<dbReference type="AlphaFoldDB" id="A0A3M7LEY2"/>
<evidence type="ECO:0000313" key="4">
    <source>
        <dbReference type="Proteomes" id="UP000267524"/>
    </source>
</evidence>
<feature type="compositionally biased region" description="Basic and acidic residues" evidence="1">
    <location>
        <begin position="170"/>
        <end position="189"/>
    </location>
</feature>
<sequence length="427" mass="49662">MVFTMNKINFKQPKYIIPLITMPFALFISYNLNQFGGKEEVAKVEELSTNLGSADDVEDIYDKGKAYDNAFQMQKDQGTALGTIDEENDSVTFYKDNMTVAQRRQVDSIKAMKKMQRELESSRIAANAIKRDYYNPNNQTGRTFAKDTKTREDQDYNRNMKLLEAINSDNSERRKPSRTEADDYNESPDKWRKEQLKLMREQMMFADSLEKSKDPEFLKQQFIQKMNSKNDKQRKFYLNSSLRVSKEGKNNQFNSFYRENNDSFIKAVIDENLKGYMGSRLKLRLLDDVYIGNLKIDKGTPLFAIISGFDTQRVKLSVVSVLYKNQILPINLSIYDVDGMEGLYVPASQFREMTREMGSNLVQGQQLNNSNSNFFGNMLTSIYQSSSQTIAKVLRQNKAKLKYNTHIYLIDNAEMEKKRQEIYKNNQ</sequence>
<dbReference type="EMBL" id="QWIV01000003">
    <property type="protein sequence ID" value="RMZ61293.1"/>
    <property type="molecule type" value="Genomic_DNA"/>
</dbReference>
<accession>A0A3M7LEY2</accession>
<dbReference type="Proteomes" id="UP000267524">
    <property type="component" value="Unassembled WGS sequence"/>
</dbReference>
<feature type="region of interest" description="Disordered" evidence="1">
    <location>
        <begin position="133"/>
        <end position="189"/>
    </location>
</feature>
<evidence type="ECO:0000256" key="1">
    <source>
        <dbReference type="SAM" id="MobiDB-lite"/>
    </source>
</evidence>
<dbReference type="NCBIfam" id="TIGR03779">
    <property type="entry name" value="Bac_Flav_CT_M"/>
    <property type="match status" value="1"/>
</dbReference>
<name>A0A3M7LEY2_9FLAO</name>
<feature type="domain" description="Conjugative transposon TraM C-terminal" evidence="2">
    <location>
        <begin position="265"/>
        <end position="409"/>
    </location>
</feature>
<gene>
    <name evidence="3" type="primary">traM</name>
    <name evidence="3" type="ORF">D1632_00335</name>
</gene>
<organism evidence="3 4">
    <name type="scientific">Chryseobacterium nematophagum</name>
    <dbReference type="NCBI Taxonomy" id="2305228"/>
    <lineage>
        <taxon>Bacteria</taxon>
        <taxon>Pseudomonadati</taxon>
        <taxon>Bacteroidota</taxon>
        <taxon>Flavobacteriia</taxon>
        <taxon>Flavobacteriales</taxon>
        <taxon>Weeksellaceae</taxon>
        <taxon>Chryseobacterium group</taxon>
        <taxon>Chryseobacterium</taxon>
    </lineage>
</organism>
<dbReference type="InterPro" id="IPR022187">
    <property type="entry name" value="Conjug_transposon_TraM"/>
</dbReference>
<protein>
    <submittedName>
        <fullName evidence="3">Conjugative transposon protein TraM</fullName>
    </submittedName>
</protein>
<dbReference type="Pfam" id="PF12508">
    <property type="entry name" value="Transposon_TraM"/>
    <property type="match status" value="1"/>
</dbReference>
<comment type="caution">
    <text evidence="3">The sequence shown here is derived from an EMBL/GenBank/DDBJ whole genome shotgun (WGS) entry which is preliminary data.</text>
</comment>
<feature type="compositionally biased region" description="Basic and acidic residues" evidence="1">
    <location>
        <begin position="144"/>
        <end position="158"/>
    </location>
</feature>
<dbReference type="InterPro" id="IPR055407">
    <property type="entry name" value="TraM_C"/>
</dbReference>
<keyword evidence="4" id="KW-1185">Reference proteome</keyword>